<accession>A0A1Z2KY15</accession>
<evidence type="ECO:0000313" key="1">
    <source>
        <dbReference type="EMBL" id="ARZ66934.1"/>
    </source>
</evidence>
<dbReference type="Pfam" id="PF07275">
    <property type="entry name" value="ArdA"/>
    <property type="match status" value="1"/>
</dbReference>
<protein>
    <recommendedName>
        <fullName evidence="3">Antirestriction protein</fullName>
    </recommendedName>
</protein>
<name>A0A1Z2KY15_9ACTN</name>
<dbReference type="EMBL" id="CP021744">
    <property type="protein sequence ID" value="ARZ66934.1"/>
    <property type="molecule type" value="Genomic_DNA"/>
</dbReference>
<dbReference type="InterPro" id="IPR009899">
    <property type="entry name" value="ArdA"/>
</dbReference>
<evidence type="ECO:0008006" key="3">
    <source>
        <dbReference type="Google" id="ProtNLM"/>
    </source>
</evidence>
<proteinExistence type="predicted"/>
<organism evidence="1 2">
    <name type="scientific">Streptomyces albireticuli</name>
    <dbReference type="NCBI Taxonomy" id="1940"/>
    <lineage>
        <taxon>Bacteria</taxon>
        <taxon>Bacillati</taxon>
        <taxon>Actinomycetota</taxon>
        <taxon>Actinomycetes</taxon>
        <taxon>Kitasatosporales</taxon>
        <taxon>Streptomycetaceae</taxon>
        <taxon>Streptomyces</taxon>
    </lineage>
</organism>
<sequence>MLESSPMSDAEEFAIHDYDDFGGIRLGEYESIEDLHLIALALDDFPAAVVAHFHGQVDVEDLYETCQDQYIGCVTEEFGSEENAYAAYILAEEDHYWDELPKQYHSHMRAIARSEAQDRLLCGETALHEGAGTWHFVRDY</sequence>
<dbReference type="Proteomes" id="UP000195755">
    <property type="component" value="Chromosome"/>
</dbReference>
<gene>
    <name evidence="1" type="ORF">SMD11_1273</name>
</gene>
<dbReference type="KEGG" id="salj:SMD11_1273"/>
<evidence type="ECO:0000313" key="2">
    <source>
        <dbReference type="Proteomes" id="UP000195755"/>
    </source>
</evidence>
<dbReference type="AlphaFoldDB" id="A0A1Z2KY15"/>
<reference evidence="1 2" key="1">
    <citation type="submission" date="2017-06" db="EMBL/GenBank/DDBJ databases">
        <title>Streptomyces albireticuli Genome sequencing and assembly.</title>
        <authorList>
            <person name="Wang Y."/>
            <person name="Du B."/>
            <person name="Ding Y."/>
            <person name="Liu H."/>
            <person name="Hou Q."/>
            <person name="Liu K."/>
            <person name="Yao L."/>
            <person name="Wang C."/>
        </authorList>
    </citation>
    <scope>NUCLEOTIDE SEQUENCE [LARGE SCALE GENOMIC DNA]</scope>
    <source>
        <strain evidence="1 2">MDJK11</strain>
    </source>
</reference>